<proteinExistence type="predicted"/>
<dbReference type="PANTHER" id="PTHR12788:SF10">
    <property type="entry name" value="PROTEIN-TYROSINE SULFOTRANSFERASE"/>
    <property type="match status" value="1"/>
</dbReference>
<dbReference type="AlphaFoldDB" id="A0AAW9CPV1"/>
<dbReference type="GO" id="GO:0008476">
    <property type="term" value="F:protein-tyrosine sulfotransferase activity"/>
    <property type="evidence" value="ECO:0007669"/>
    <property type="project" value="InterPro"/>
</dbReference>
<dbReference type="InterPro" id="IPR027417">
    <property type="entry name" value="P-loop_NTPase"/>
</dbReference>
<organism evidence="2 3">
    <name type="scientific">Burkholderia thailandensis</name>
    <dbReference type="NCBI Taxonomy" id="57975"/>
    <lineage>
        <taxon>Bacteria</taxon>
        <taxon>Pseudomonadati</taxon>
        <taxon>Pseudomonadota</taxon>
        <taxon>Betaproteobacteria</taxon>
        <taxon>Burkholderiales</taxon>
        <taxon>Burkholderiaceae</taxon>
        <taxon>Burkholderia</taxon>
        <taxon>pseudomallei group</taxon>
    </lineage>
</organism>
<dbReference type="EMBL" id="QXCT01000001">
    <property type="protein sequence ID" value="MDW9250654.1"/>
    <property type="molecule type" value="Genomic_DNA"/>
</dbReference>
<dbReference type="InterPro" id="IPR026634">
    <property type="entry name" value="TPST-like"/>
</dbReference>
<sequence length="380" mass="42875">MTHAATSGATDAVRPRPVLMIPLRRCGSHALRLRLNLNSQFYSPYPLHVVDFMPLLPLYGDLADDRAYFRLVADVVGLQAASMVKWPGVAFDPVEIFDAVRHAPRSVHRIVWELLLRAGEHEGARVVMDKSLDSVHYADELMALFPDMLFLNVVRDPRAQVASMNRAIIHDFDTLLNARTWVAAHRAADAVIARHPQRVLTIRYEDFLSDQAGTLQRICAFFGIDFLPRMLDVANSHEALRISRMSALWASNCFAPIAANADKFKQQLSIAEIATIETLTHEYMQRYGYQRMTDASAPPDAFAAAAARRRSDARRRHAWRELEQSNFRDFVLRRHRADYLEAVRARLQRHAGTHLDSDGDSHAGAPGRLDTLTAAFDVTD</sequence>
<comment type="caution">
    <text evidence="2">The sequence shown here is derived from an EMBL/GenBank/DDBJ whole genome shotgun (WGS) entry which is preliminary data.</text>
</comment>
<protein>
    <submittedName>
        <fullName evidence="2">Sulfotransferase family protein</fullName>
    </submittedName>
</protein>
<evidence type="ECO:0000313" key="2">
    <source>
        <dbReference type="EMBL" id="MDW9250654.1"/>
    </source>
</evidence>
<dbReference type="Proteomes" id="UP001272137">
    <property type="component" value="Unassembled WGS sequence"/>
</dbReference>
<reference evidence="2" key="1">
    <citation type="submission" date="2018-08" db="EMBL/GenBank/DDBJ databases">
        <title>Identification of Burkholderia cepacia strains that express a Burkholderia pseudomallei-like capsular polysaccharide.</title>
        <authorList>
            <person name="Burtnick M.N."/>
            <person name="Vongsouvath M."/>
            <person name="Newton P."/>
            <person name="Wuthiekanun V."/>
            <person name="Limmathurotsakul D."/>
            <person name="Brett P.J."/>
            <person name="Chantratita N."/>
            <person name="Dance D.A."/>
        </authorList>
    </citation>
    <scope>NUCLEOTIDE SEQUENCE</scope>
    <source>
        <strain evidence="2">SBXCC001</strain>
    </source>
</reference>
<dbReference type="Pfam" id="PF13469">
    <property type="entry name" value="Sulfotransfer_3"/>
    <property type="match status" value="1"/>
</dbReference>
<dbReference type="RefSeq" id="WP_019256258.1">
    <property type="nucleotide sequence ID" value="NZ_CP013410.1"/>
</dbReference>
<accession>A0AAW9CPV1</accession>
<name>A0AAW9CPV1_BURTH</name>
<dbReference type="SUPFAM" id="SSF52540">
    <property type="entry name" value="P-loop containing nucleoside triphosphate hydrolases"/>
    <property type="match status" value="1"/>
</dbReference>
<gene>
    <name evidence="2" type="ORF">C7S16_6213</name>
</gene>
<evidence type="ECO:0000313" key="3">
    <source>
        <dbReference type="Proteomes" id="UP001272137"/>
    </source>
</evidence>
<evidence type="ECO:0000256" key="1">
    <source>
        <dbReference type="ARBA" id="ARBA00022679"/>
    </source>
</evidence>
<keyword evidence="1" id="KW-0808">Transferase</keyword>
<dbReference type="Gene3D" id="3.40.50.300">
    <property type="entry name" value="P-loop containing nucleotide triphosphate hydrolases"/>
    <property type="match status" value="1"/>
</dbReference>
<dbReference type="PANTHER" id="PTHR12788">
    <property type="entry name" value="PROTEIN-TYROSINE SULFOTRANSFERASE 2"/>
    <property type="match status" value="1"/>
</dbReference>